<feature type="compositionally biased region" description="Low complexity" evidence="5">
    <location>
        <begin position="466"/>
        <end position="476"/>
    </location>
</feature>
<gene>
    <name evidence="7" type="ORF">C361_00820</name>
</gene>
<feature type="compositionally biased region" description="Low complexity" evidence="5">
    <location>
        <begin position="1097"/>
        <end position="1117"/>
    </location>
</feature>
<feature type="compositionally biased region" description="Polar residues" evidence="5">
    <location>
        <begin position="219"/>
        <end position="248"/>
    </location>
</feature>
<feature type="compositionally biased region" description="Low complexity" evidence="5">
    <location>
        <begin position="167"/>
        <end position="183"/>
    </location>
</feature>
<feature type="compositionally biased region" description="Basic and acidic residues" evidence="5">
    <location>
        <begin position="668"/>
        <end position="684"/>
    </location>
</feature>
<feature type="compositionally biased region" description="Polar residues" evidence="5">
    <location>
        <begin position="414"/>
        <end position="427"/>
    </location>
</feature>
<feature type="compositionally biased region" description="Pro residues" evidence="5">
    <location>
        <begin position="1306"/>
        <end position="1319"/>
    </location>
</feature>
<name>A0A854QMN7_CRYNE</name>
<feature type="compositionally biased region" description="Polar residues" evidence="5">
    <location>
        <begin position="1323"/>
        <end position="1336"/>
    </location>
</feature>
<evidence type="ECO:0000313" key="7">
    <source>
        <dbReference type="EMBL" id="OXG29164.1"/>
    </source>
</evidence>
<keyword evidence="1" id="KW-0479">Metal-binding</keyword>
<protein>
    <recommendedName>
        <fullName evidence="6">RING-type domain-containing protein</fullName>
    </recommendedName>
</protein>
<feature type="compositionally biased region" description="Pro residues" evidence="5">
    <location>
        <begin position="1262"/>
        <end position="1283"/>
    </location>
</feature>
<feature type="compositionally biased region" description="Low complexity" evidence="5">
    <location>
        <begin position="429"/>
        <end position="440"/>
    </location>
</feature>
<evidence type="ECO:0000256" key="1">
    <source>
        <dbReference type="ARBA" id="ARBA00022723"/>
    </source>
</evidence>
<dbReference type="PANTHER" id="PTHR14155:SF627">
    <property type="entry name" value="OS06G0192800 PROTEIN"/>
    <property type="match status" value="1"/>
</dbReference>
<feature type="compositionally biased region" description="Basic and acidic residues" evidence="5">
    <location>
        <begin position="1065"/>
        <end position="1077"/>
    </location>
</feature>
<feature type="compositionally biased region" description="Polar residues" evidence="5">
    <location>
        <begin position="477"/>
        <end position="489"/>
    </location>
</feature>
<feature type="compositionally biased region" description="Pro residues" evidence="5">
    <location>
        <begin position="1470"/>
        <end position="1481"/>
    </location>
</feature>
<feature type="compositionally biased region" description="Low complexity" evidence="5">
    <location>
        <begin position="20"/>
        <end position="35"/>
    </location>
</feature>
<feature type="compositionally biased region" description="Low complexity" evidence="5">
    <location>
        <begin position="97"/>
        <end position="110"/>
    </location>
</feature>
<dbReference type="Pfam" id="PF13639">
    <property type="entry name" value="zf-RING_2"/>
    <property type="match status" value="1"/>
</dbReference>
<feature type="compositionally biased region" description="Pro residues" evidence="5">
    <location>
        <begin position="1386"/>
        <end position="1396"/>
    </location>
</feature>
<feature type="compositionally biased region" description="Acidic residues" evidence="5">
    <location>
        <begin position="1360"/>
        <end position="1369"/>
    </location>
</feature>
<feature type="compositionally biased region" description="Basic and acidic residues" evidence="5">
    <location>
        <begin position="1127"/>
        <end position="1136"/>
    </location>
</feature>
<feature type="compositionally biased region" description="Basic and acidic residues" evidence="5">
    <location>
        <begin position="960"/>
        <end position="972"/>
    </location>
</feature>
<evidence type="ECO:0000256" key="5">
    <source>
        <dbReference type="SAM" id="MobiDB-lite"/>
    </source>
</evidence>
<feature type="compositionally biased region" description="Gly residues" evidence="5">
    <location>
        <begin position="617"/>
        <end position="639"/>
    </location>
</feature>
<evidence type="ECO:0000259" key="6">
    <source>
        <dbReference type="PROSITE" id="PS50089"/>
    </source>
</evidence>
<dbReference type="InterPro" id="IPR001841">
    <property type="entry name" value="Znf_RING"/>
</dbReference>
<feature type="compositionally biased region" description="Polar residues" evidence="5">
    <location>
        <begin position="1486"/>
        <end position="1496"/>
    </location>
</feature>
<feature type="compositionally biased region" description="Polar residues" evidence="5">
    <location>
        <begin position="1161"/>
        <end position="1174"/>
    </location>
</feature>
<feature type="compositionally biased region" description="Basic and acidic residues" evidence="5">
    <location>
        <begin position="981"/>
        <end position="990"/>
    </location>
</feature>
<feature type="compositionally biased region" description="Basic and acidic residues" evidence="5">
    <location>
        <begin position="1175"/>
        <end position="1184"/>
    </location>
</feature>
<feature type="region of interest" description="Disordered" evidence="5">
    <location>
        <begin position="1153"/>
        <end position="1437"/>
    </location>
</feature>
<dbReference type="GO" id="GO:0008270">
    <property type="term" value="F:zinc ion binding"/>
    <property type="evidence" value="ECO:0007669"/>
    <property type="project" value="UniProtKB-KW"/>
</dbReference>
<feature type="compositionally biased region" description="Low complexity" evidence="5">
    <location>
        <begin position="450"/>
        <end position="459"/>
    </location>
</feature>
<dbReference type="SUPFAM" id="SSF57850">
    <property type="entry name" value="RING/U-box"/>
    <property type="match status" value="1"/>
</dbReference>
<feature type="compositionally biased region" description="Low complexity" evidence="5">
    <location>
        <begin position="866"/>
        <end position="875"/>
    </location>
</feature>
<feature type="compositionally biased region" description="Basic and acidic residues" evidence="5">
    <location>
        <begin position="853"/>
        <end position="865"/>
    </location>
</feature>
<evidence type="ECO:0000256" key="4">
    <source>
        <dbReference type="PROSITE-ProRule" id="PRU00175"/>
    </source>
</evidence>
<evidence type="ECO:0000313" key="8">
    <source>
        <dbReference type="Proteomes" id="UP000199727"/>
    </source>
</evidence>
<feature type="region of interest" description="Disordered" evidence="5">
    <location>
        <begin position="1"/>
        <end position="489"/>
    </location>
</feature>
<feature type="compositionally biased region" description="Basic and acidic residues" evidence="5">
    <location>
        <begin position="598"/>
        <end position="607"/>
    </location>
</feature>
<keyword evidence="3" id="KW-0862">Zinc</keyword>
<proteinExistence type="predicted"/>
<feature type="compositionally biased region" description="Low complexity" evidence="5">
    <location>
        <begin position="73"/>
        <end position="85"/>
    </location>
</feature>
<feature type="compositionally biased region" description="Basic and acidic residues" evidence="5">
    <location>
        <begin position="1244"/>
        <end position="1256"/>
    </location>
</feature>
<feature type="compositionally biased region" description="Polar residues" evidence="5">
    <location>
        <begin position="119"/>
        <end position="133"/>
    </location>
</feature>
<sequence>MNRNNPTGAAARKPRKKPKASPSPAGHPLPISTSPIPNPTPGSAPMSIPMAMGGGGEREREERPIPRPYLALAPSPISSMSPSAADRMILPSHFIRQSQVQSQSQGHQVQPAAEAGPGPSTSTFTLNAAGSSVQPQAHAQAEPQEKGKGKEKGKKKRTRYASGLLSPPAVVPGGTPGVPRVQVYSQPGKRRNRNPNAGAETAGTRTGAGLGISRDGPSASRTRLDTLQTHNPSQISLGQLGQVLNSDPASYDTPGEPPQQAQQPQRRRRRVVTGDTNEEGGGVRRRLTVSSREEGRALGVARGASMRRRNLWDEIPEAIVQETGEPPPPFPFPSSSNRLPGFNPSQTPSSERGRGGGGEQGDGTESRPRSPPPSWEQAVGLVPLPAPATSSDNTPRATVPPDTPTVPRLVIPDQSYSISVSPTSSRYESAPSSPFLSPLSTVDPSILHSHPPAIAIPPHLRSNLESTSTSTSTSTSAFVSANPSTAPSTCSTIAVDQDINADADGIGIGMTAEERLDRKFWNADILAGYSLEERVRREWDRRKVREQSQSQGQGQGQNNDEGERESELVQGTEVGVGTLPERQVPETTEATGVMGESQRAERTEAVEPRSSSPSLGNGSGSGSGSGLGLGMGSGSGSGSGSPTVRSGSVEGSSRDVEPGSVPKHEHKHEHEGENERGPKAEHQLGSDLRPSPQPQHVQEQVQGQEQDAKKHSESLPTEVGAAIDAGQPSLSRKGATNVSTNTSMAPSTTPLAAPLLSPPINVPSHEHEHEPQPPSKPKEKAGRKKNANGAADVGANKVAGQQSPRPEPPTIPTPTSTSAPTPTPHSKEKEKAQAAPTQILEEKQSRAAGQPFEKVKEKKEKEKTKTSAPELSSSLSKEKRKEKKAIEKKPSQHLQPLRPLFHKIPWGSSPNVDTAGLGVASSQDKLSSRSTRLGESAENVRATGPSFDRRRESEGLQGRRLNEEVHRRKSENDVGLTLGSPKEEGKDEKTGLPPNREAALKRRDLQLPTQTPKIQPQPAQPQGSMIQSKSESKSVLPRSTLPAEQPLQTSKPKADVAPPVPVKAKVTENKQPKEKGLLQRLSRPLVDIDDPEPRLVPKSQLQTQPSTSTVQPQYSPTAQAGTNQEAKSNKDKRISRESITALAASSADLLQLLESSAEEGPSNSNSNLRDANQSRIEEPARDMTEETSGLETAPTRGPSSLGAMAAATKKKIPPPPPPPLSRSRLHLSRSVGTLRPSERVAQGKQDEGVAGEDRTQNARAPRTPPLPPQLPKRRPPPPPPPRHPAAIARLPSPPPRSQSQAEPRGRAPPPPPPLPPRPRPLSGISNQTISSVSQVSFAGAPAQGQNVDTALQAQRREQAQEPEGDEEGDLPGRGNVSPGLVRRPLGPRPAPPPRPILPLRLRLFGNNQTNSDQRMDSRMADVPQSQGPGPEERDREIDTGSRFVEHIEREGIPPLPSSARQIRTRETLRPTPPSILTPNPIPALRLNNSTATNGSRPSPVERSHSDFPPLPTQSQLRIHQMNERESDNRWASTVDLRERPLSPATSATPVVGSGGRGDGDESRISLVDTPRREEGEGPGVGLHSQAQQRGIREYTDLDLFVSRLEGSGREYEGYSQLTTFLGPSKPTAASPEAISTLLPGLITIDSRRTTPQGKVKLKLSLLGVRVGKCPICLSQFRGGEKGVLTPTCVHAAHQSCALRWFREDRRCFVCREILKEEE</sequence>
<dbReference type="Proteomes" id="UP000199727">
    <property type="component" value="Unassembled WGS sequence"/>
</dbReference>
<keyword evidence="2 4" id="KW-0863">Zinc-finger</keyword>
<feature type="compositionally biased region" description="Low complexity" evidence="5">
    <location>
        <begin position="1372"/>
        <end position="1384"/>
    </location>
</feature>
<feature type="compositionally biased region" description="Polar residues" evidence="5">
    <location>
        <begin position="642"/>
        <end position="651"/>
    </location>
</feature>
<dbReference type="InterPro" id="IPR013083">
    <property type="entry name" value="Znf_RING/FYVE/PHD"/>
</dbReference>
<dbReference type="PANTHER" id="PTHR14155">
    <property type="entry name" value="RING FINGER DOMAIN-CONTAINING"/>
    <property type="match status" value="1"/>
</dbReference>
<evidence type="ECO:0000256" key="3">
    <source>
        <dbReference type="ARBA" id="ARBA00022833"/>
    </source>
</evidence>
<feature type="compositionally biased region" description="Low complexity" evidence="5">
    <location>
        <begin position="197"/>
        <end position="207"/>
    </location>
</feature>
<comment type="caution">
    <text evidence="7">The sequence shown here is derived from an EMBL/GenBank/DDBJ whole genome shotgun (WGS) entry which is preliminary data.</text>
</comment>
<dbReference type="EMBL" id="AMKT01000010">
    <property type="protein sequence ID" value="OXG29164.1"/>
    <property type="molecule type" value="Genomic_DNA"/>
</dbReference>
<evidence type="ECO:0000256" key="2">
    <source>
        <dbReference type="ARBA" id="ARBA00022771"/>
    </source>
</evidence>
<feature type="compositionally biased region" description="Low complexity" evidence="5">
    <location>
        <begin position="694"/>
        <end position="705"/>
    </location>
</feature>
<accession>A0A854QMN7</accession>
<feature type="region of interest" description="Disordered" evidence="5">
    <location>
        <begin position="542"/>
        <end position="1139"/>
    </location>
</feature>
<feature type="region of interest" description="Disordered" evidence="5">
    <location>
        <begin position="1537"/>
        <end position="1563"/>
    </location>
</feature>
<feature type="compositionally biased region" description="Basic and acidic residues" evidence="5">
    <location>
        <begin position="876"/>
        <end position="890"/>
    </location>
</feature>
<feature type="compositionally biased region" description="Basic and acidic residues" evidence="5">
    <location>
        <begin position="764"/>
        <end position="780"/>
    </location>
</feature>
<feature type="domain" description="RING-type" evidence="6">
    <location>
        <begin position="1669"/>
        <end position="1711"/>
    </location>
</feature>
<feature type="region of interest" description="Disordered" evidence="5">
    <location>
        <begin position="1465"/>
        <end position="1512"/>
    </location>
</feature>
<feature type="compositionally biased region" description="Polar residues" evidence="5">
    <location>
        <begin position="920"/>
        <end position="933"/>
    </location>
</feature>
<dbReference type="Gene3D" id="3.30.40.10">
    <property type="entry name" value="Zinc/RING finger domain, C3HC4 (zinc finger)"/>
    <property type="match status" value="1"/>
</dbReference>
<organism evidence="7 8">
    <name type="scientific">Cryptococcus neoformans Tu259-1</name>
    <dbReference type="NCBI Taxonomy" id="1230072"/>
    <lineage>
        <taxon>Eukaryota</taxon>
        <taxon>Fungi</taxon>
        <taxon>Dikarya</taxon>
        <taxon>Basidiomycota</taxon>
        <taxon>Agaricomycotina</taxon>
        <taxon>Tremellomycetes</taxon>
        <taxon>Tremellales</taxon>
        <taxon>Cryptococcaceae</taxon>
        <taxon>Cryptococcus</taxon>
        <taxon>Cryptococcus neoformans species complex</taxon>
    </lineage>
</organism>
<dbReference type="OrthoDB" id="8062037at2759"/>
<feature type="compositionally biased region" description="Basic and acidic residues" evidence="5">
    <location>
        <begin position="56"/>
        <end position="65"/>
    </location>
</feature>
<dbReference type="InterPro" id="IPR053238">
    <property type="entry name" value="RING-H2_zinc_finger"/>
</dbReference>
<feature type="region of interest" description="Disordered" evidence="5">
    <location>
        <begin position="1569"/>
        <end position="1588"/>
    </location>
</feature>
<dbReference type="PROSITE" id="PS50089">
    <property type="entry name" value="ZF_RING_2"/>
    <property type="match status" value="1"/>
</dbReference>
<reference evidence="7 8" key="1">
    <citation type="submission" date="2017-06" db="EMBL/GenBank/DDBJ databases">
        <title>Global population genomics of the pathogenic fungus Cryptococcus neoformans var. grubii.</title>
        <authorList>
            <person name="Cuomo C."/>
            <person name="Litvintseva A."/>
            <person name="Chen Y."/>
            <person name="Young S."/>
            <person name="Zeng Q."/>
            <person name="Chapman S."/>
            <person name="Gujja S."/>
            <person name="Saif S."/>
            <person name="Birren B."/>
        </authorList>
    </citation>
    <scope>NUCLEOTIDE SEQUENCE [LARGE SCALE GENOMIC DNA]</scope>
    <source>
        <strain evidence="7 8">Tu259-1</strain>
    </source>
</reference>
<feature type="compositionally biased region" description="Low complexity" evidence="5">
    <location>
        <begin position="742"/>
        <end position="755"/>
    </location>
</feature>
<feature type="compositionally biased region" description="Polar residues" evidence="5">
    <location>
        <begin position="728"/>
        <end position="741"/>
    </location>
</feature>
<feature type="compositionally biased region" description="Polar residues" evidence="5">
    <location>
        <begin position="1020"/>
        <end position="1029"/>
    </location>
</feature>